<keyword evidence="3" id="KW-1185">Reference proteome</keyword>
<dbReference type="STRING" id="314607.KB13_1040"/>
<proteinExistence type="predicted"/>
<reference evidence="3" key="1">
    <citation type="journal article" date="2012" name="Stand. Genomic Sci.">
        <title>Genome sequence of strain HIMB624, a cultured representative from the OM43 clade of marine Betaproteobacteria.</title>
        <authorList>
            <person name="Huggett M.J."/>
            <person name="Hayakawa D.H."/>
            <person name="Rappe M.S."/>
        </authorList>
    </citation>
    <scope>NUCLEOTIDE SEQUENCE [LARGE SCALE GENOMIC DNA]</scope>
    <source>
        <strain evidence="3">KB13</strain>
    </source>
</reference>
<dbReference type="HOGENOM" id="CLU_426805_0_0_4"/>
<dbReference type="Proteomes" id="UP000004188">
    <property type="component" value="Unassembled WGS sequence"/>
</dbReference>
<dbReference type="AlphaFoldDB" id="B6BVU2"/>
<gene>
    <name evidence="2" type="ORF">KB13_1040</name>
</gene>
<sequence>MPWTKTLIATSMLAMSPHLMAEHGFVEKEPDVWNSTGQALTRQWAPATYYNEGDTVCLGNNCWIVIVPGLSGGTAPTSTSGTETNGDVTFQAYDTNSPSFIEQQIQLEAENDNENNNDDDDEEDDSLVIEKIDQDALMLADQQWSGNDMTLNVTGGSGDGEITSYISTYEENCTVSTTGVVTRINDDADALCTITVTKAGDEVYNPVNGSWLIDMTSDLTPQAAFDINPFDANSVNNGQYSLENAAFGGSGSGAVTYSVPDGQSVCSVVNNMLVWNTSGSCDVTATKASADFYQVATNSATYTYNPVSTPLAITNPTESSWGEGDTISLEDYVSGGNGGEISYVSATPSICSVSGNSLTRLTSGSCQVEVTEAASGVFLAQNGQMSFSTSTTASPLSVATISESDFGSGNSFDARTKVSGGSGNGSLSFTSDTPSICSFDADGYTIRRLTEGVCEFTVTKVADGFFDESVQTANFETGTIACTISDMPVLARWDDTNDAKDGIYVAVALSHTNAGQSCGGSCSAANNAVRSDAVQVCNALNDYVPACLEANYSLIQTYRVDNEENAGENFAMSSTFSNNSWFITSDNAFKKGTSAIDGESDVNPVNPILGELGQTIIPAGVAMCICLDDNGQVDNSGCNVY</sequence>
<protein>
    <submittedName>
        <fullName evidence="2">Uncharacterized protein</fullName>
    </submittedName>
</protein>
<accession>B6BVU2</accession>
<feature type="signal peptide" evidence="1">
    <location>
        <begin position="1"/>
        <end position="21"/>
    </location>
</feature>
<evidence type="ECO:0000256" key="1">
    <source>
        <dbReference type="SAM" id="SignalP"/>
    </source>
</evidence>
<organism evidence="2 3">
    <name type="scientific">beta proteobacterium KB13</name>
    <dbReference type="NCBI Taxonomy" id="314607"/>
    <lineage>
        <taxon>Bacteria</taxon>
        <taxon>Pseudomonadati</taxon>
        <taxon>Pseudomonadota</taxon>
        <taxon>Betaproteobacteria</taxon>
        <taxon>Nitrosomonadales</taxon>
        <taxon>OM43 clade</taxon>
    </lineage>
</organism>
<evidence type="ECO:0000313" key="3">
    <source>
        <dbReference type="Proteomes" id="UP000004188"/>
    </source>
</evidence>
<keyword evidence="1" id="KW-0732">Signal</keyword>
<dbReference type="EMBL" id="DS995299">
    <property type="protein sequence ID" value="EDZ64908.1"/>
    <property type="molecule type" value="Genomic_DNA"/>
</dbReference>
<evidence type="ECO:0000313" key="2">
    <source>
        <dbReference type="EMBL" id="EDZ64908.1"/>
    </source>
</evidence>
<feature type="chain" id="PRO_5002843314" evidence="1">
    <location>
        <begin position="22"/>
        <end position="641"/>
    </location>
</feature>
<name>B6BVU2_9PROT</name>